<proteinExistence type="predicted"/>
<protein>
    <submittedName>
        <fullName evidence="1">Uncharacterized protein</fullName>
    </submittedName>
</protein>
<accession>A0A1I7BBK9</accession>
<dbReference type="EMBL" id="FOQK01000035">
    <property type="protein sequence ID" value="SFI40499.1"/>
    <property type="molecule type" value="Genomic_DNA"/>
</dbReference>
<dbReference type="OrthoDB" id="1665233at2"/>
<evidence type="ECO:0000313" key="1">
    <source>
        <dbReference type="EMBL" id="SFI40499.1"/>
    </source>
</evidence>
<organism evidence="1 2">
    <name type="scientific">Selenomonas ruminantium</name>
    <dbReference type="NCBI Taxonomy" id="971"/>
    <lineage>
        <taxon>Bacteria</taxon>
        <taxon>Bacillati</taxon>
        <taxon>Bacillota</taxon>
        <taxon>Negativicutes</taxon>
        <taxon>Selenomonadales</taxon>
        <taxon>Selenomonadaceae</taxon>
        <taxon>Selenomonas</taxon>
    </lineage>
</organism>
<gene>
    <name evidence="1" type="ORF">SAMN04487861_13517</name>
</gene>
<dbReference type="RefSeq" id="WP_075430771.1">
    <property type="nucleotide sequence ID" value="NZ_FOQK01000035.1"/>
</dbReference>
<dbReference type="Proteomes" id="UP000183639">
    <property type="component" value="Unassembled WGS sequence"/>
</dbReference>
<name>A0A1I7BBK9_SELRU</name>
<reference evidence="1 2" key="1">
    <citation type="submission" date="2016-10" db="EMBL/GenBank/DDBJ databases">
        <authorList>
            <person name="de Groot N.N."/>
        </authorList>
    </citation>
    <scope>NUCLEOTIDE SEQUENCE [LARGE SCALE GENOMIC DNA]</scope>
    <source>
        <strain evidence="1 2">Z108</strain>
    </source>
</reference>
<dbReference type="AlphaFoldDB" id="A0A1I7BBK9"/>
<evidence type="ECO:0000313" key="2">
    <source>
        <dbReference type="Proteomes" id="UP000183639"/>
    </source>
</evidence>
<sequence length="158" mass="18114">MKDEQYIQALYEEAVEQAADFAAYDEQRAEIAALHRHYAVQLGNILEIAPAETEEQIAVLTRKLAAVNVAQSMEPQARLQREVDRILDGSVRFSEEEYRHLIGCLGEFEELMDLPLYDILQNTAWQILQALHPQLESYELEGLLMEDVQQILKKQSLG</sequence>